<protein>
    <submittedName>
        <fullName evidence="1">Uncharacterized protein</fullName>
    </submittedName>
</protein>
<reference evidence="1 2" key="1">
    <citation type="journal article" date="2019" name="Sci. Rep.">
        <title>Orb-weaving spider Araneus ventricosus genome elucidates the spidroin gene catalogue.</title>
        <authorList>
            <person name="Kono N."/>
            <person name="Nakamura H."/>
            <person name="Ohtoshi R."/>
            <person name="Moran D.A.P."/>
            <person name="Shinohara A."/>
            <person name="Yoshida Y."/>
            <person name="Fujiwara M."/>
            <person name="Mori M."/>
            <person name="Tomita M."/>
            <person name="Arakawa K."/>
        </authorList>
    </citation>
    <scope>NUCLEOTIDE SEQUENCE [LARGE SCALE GENOMIC DNA]</scope>
</reference>
<evidence type="ECO:0000313" key="1">
    <source>
        <dbReference type="EMBL" id="GBM05669.1"/>
    </source>
</evidence>
<sequence length="110" mass="12382">MMLNEYEIWLVLAFSDDRNRAIFLNGAAMPSVVLTLSNFSESTRRMNMPSGTKDISHSTIKKYKNKQIKTMICKRKTDNTIVLQNLAESKGIMKSHGFDEMHAGNGRGLG</sequence>
<comment type="caution">
    <text evidence="1">The sequence shown here is derived from an EMBL/GenBank/DDBJ whole genome shotgun (WGS) entry which is preliminary data.</text>
</comment>
<dbReference type="EMBL" id="BGPR01000217">
    <property type="protein sequence ID" value="GBM05669.1"/>
    <property type="molecule type" value="Genomic_DNA"/>
</dbReference>
<gene>
    <name evidence="1" type="ORF">AVEN_175527_1</name>
</gene>
<accession>A0A4Y2CNC3</accession>
<name>A0A4Y2CNC3_ARAVE</name>
<proteinExistence type="predicted"/>
<dbReference type="AlphaFoldDB" id="A0A4Y2CNC3"/>
<evidence type="ECO:0000313" key="2">
    <source>
        <dbReference type="Proteomes" id="UP000499080"/>
    </source>
</evidence>
<organism evidence="1 2">
    <name type="scientific">Araneus ventricosus</name>
    <name type="common">Orbweaver spider</name>
    <name type="synonym">Epeira ventricosa</name>
    <dbReference type="NCBI Taxonomy" id="182803"/>
    <lineage>
        <taxon>Eukaryota</taxon>
        <taxon>Metazoa</taxon>
        <taxon>Ecdysozoa</taxon>
        <taxon>Arthropoda</taxon>
        <taxon>Chelicerata</taxon>
        <taxon>Arachnida</taxon>
        <taxon>Araneae</taxon>
        <taxon>Araneomorphae</taxon>
        <taxon>Entelegynae</taxon>
        <taxon>Araneoidea</taxon>
        <taxon>Araneidae</taxon>
        <taxon>Araneus</taxon>
    </lineage>
</organism>
<keyword evidence="2" id="KW-1185">Reference proteome</keyword>
<dbReference type="Proteomes" id="UP000499080">
    <property type="component" value="Unassembled WGS sequence"/>
</dbReference>